<keyword evidence="5" id="KW-0676">Redox-active center</keyword>
<feature type="transmembrane region" description="Helical" evidence="6">
    <location>
        <begin position="21"/>
        <end position="39"/>
    </location>
</feature>
<evidence type="ECO:0000313" key="9">
    <source>
        <dbReference type="Proteomes" id="UP000535491"/>
    </source>
</evidence>
<dbReference type="Gene3D" id="3.40.30.10">
    <property type="entry name" value="Glutaredoxin"/>
    <property type="match status" value="1"/>
</dbReference>
<evidence type="ECO:0000256" key="6">
    <source>
        <dbReference type="SAM" id="Phobius"/>
    </source>
</evidence>
<evidence type="ECO:0000256" key="4">
    <source>
        <dbReference type="ARBA" id="ARBA00023157"/>
    </source>
</evidence>
<name>A0A7W2A8U4_9BACL</name>
<dbReference type="Proteomes" id="UP000535491">
    <property type="component" value="Unassembled WGS sequence"/>
</dbReference>
<evidence type="ECO:0000256" key="3">
    <source>
        <dbReference type="ARBA" id="ARBA00023002"/>
    </source>
</evidence>
<gene>
    <name evidence="8" type="ORF">H1191_09490</name>
</gene>
<organism evidence="8 9">
    <name type="scientific">Paenactinomyces guangxiensis</name>
    <dbReference type="NCBI Taxonomy" id="1490290"/>
    <lineage>
        <taxon>Bacteria</taxon>
        <taxon>Bacillati</taxon>
        <taxon>Bacillota</taxon>
        <taxon>Bacilli</taxon>
        <taxon>Bacillales</taxon>
        <taxon>Thermoactinomycetaceae</taxon>
        <taxon>Paenactinomyces</taxon>
    </lineage>
</organism>
<keyword evidence="9" id="KW-1185">Reference proteome</keyword>
<comment type="similarity">
    <text evidence="1">Belongs to the thioredoxin family. DsbA subfamily.</text>
</comment>
<dbReference type="InterPro" id="IPR012336">
    <property type="entry name" value="Thioredoxin-like_fold"/>
</dbReference>
<dbReference type="InterPro" id="IPR036249">
    <property type="entry name" value="Thioredoxin-like_sf"/>
</dbReference>
<keyword evidence="2" id="KW-0732">Signal</keyword>
<keyword evidence="6" id="KW-0472">Membrane</keyword>
<evidence type="ECO:0000256" key="5">
    <source>
        <dbReference type="ARBA" id="ARBA00023284"/>
    </source>
</evidence>
<dbReference type="PANTHER" id="PTHR13887:SF14">
    <property type="entry name" value="DISULFIDE BOND FORMATION PROTEIN D"/>
    <property type="match status" value="1"/>
</dbReference>
<dbReference type="Pfam" id="PF13462">
    <property type="entry name" value="Thioredoxin_4"/>
    <property type="match status" value="1"/>
</dbReference>
<keyword evidence="4" id="KW-1015">Disulfide bond</keyword>
<evidence type="ECO:0000259" key="7">
    <source>
        <dbReference type="PROSITE" id="PS51352"/>
    </source>
</evidence>
<keyword evidence="6" id="KW-1133">Transmembrane helix</keyword>
<dbReference type="PROSITE" id="PS51352">
    <property type="entry name" value="THIOREDOXIN_2"/>
    <property type="match status" value="1"/>
</dbReference>
<dbReference type="RefSeq" id="WP_181751783.1">
    <property type="nucleotide sequence ID" value="NZ_JACEIQ010000008.1"/>
</dbReference>
<comment type="caution">
    <text evidence="8">The sequence shown here is derived from an EMBL/GenBank/DDBJ whole genome shotgun (WGS) entry which is preliminary data.</text>
</comment>
<sequence>MSKNKKERAQQQAKQNLISTITMATVILAAIGLGFFALFQPGSDGKNDSANQATVQKISYEGQPGTGNPNAPVKLMEFGDFKCPACKYFHDEIYPQLKKDYIDTGKVQMFFTNYQFIGEDSVTAGMAGEAVYHQNKDAFWKFYEAIYTHQGNEADVWATPEFLTELVKKNVPNIDINKLSQDLNNKTYEKAVLEDNQMARSLKIEGVPALFINGKNVGEISGYEELKKMIDEELKKK</sequence>
<dbReference type="AlphaFoldDB" id="A0A7W2A8U4"/>
<dbReference type="GO" id="GO:0016491">
    <property type="term" value="F:oxidoreductase activity"/>
    <property type="evidence" value="ECO:0007669"/>
    <property type="project" value="UniProtKB-KW"/>
</dbReference>
<reference evidence="8 9" key="1">
    <citation type="submission" date="2020-07" db="EMBL/GenBank/DDBJ databases">
        <authorList>
            <person name="Feng H."/>
        </authorList>
    </citation>
    <scope>NUCLEOTIDE SEQUENCE [LARGE SCALE GENOMIC DNA]</scope>
    <source>
        <strain evidence="9">s-10</strain>
    </source>
</reference>
<dbReference type="InterPro" id="IPR013766">
    <property type="entry name" value="Thioredoxin_domain"/>
</dbReference>
<evidence type="ECO:0000256" key="2">
    <source>
        <dbReference type="ARBA" id="ARBA00022729"/>
    </source>
</evidence>
<dbReference type="EMBL" id="JACEIQ010000008">
    <property type="protein sequence ID" value="MBA4494537.1"/>
    <property type="molecule type" value="Genomic_DNA"/>
</dbReference>
<evidence type="ECO:0000256" key="1">
    <source>
        <dbReference type="ARBA" id="ARBA00005791"/>
    </source>
</evidence>
<dbReference type="SUPFAM" id="SSF52833">
    <property type="entry name" value="Thioredoxin-like"/>
    <property type="match status" value="1"/>
</dbReference>
<protein>
    <submittedName>
        <fullName evidence="8">DsbA family protein</fullName>
    </submittedName>
</protein>
<evidence type="ECO:0000313" key="8">
    <source>
        <dbReference type="EMBL" id="MBA4494537.1"/>
    </source>
</evidence>
<keyword evidence="6" id="KW-0812">Transmembrane</keyword>
<keyword evidence="3" id="KW-0560">Oxidoreductase</keyword>
<proteinExistence type="inferred from homology"/>
<feature type="domain" description="Thioredoxin" evidence="7">
    <location>
        <begin position="29"/>
        <end position="235"/>
    </location>
</feature>
<accession>A0A7W2A8U4</accession>
<dbReference type="PANTHER" id="PTHR13887">
    <property type="entry name" value="GLUTATHIONE S-TRANSFERASE KAPPA"/>
    <property type="match status" value="1"/>
</dbReference>